<evidence type="ECO:0000313" key="2">
    <source>
        <dbReference type="Proteomes" id="UP000509418"/>
    </source>
</evidence>
<gene>
    <name evidence="1" type="ORF">HUT05_22585</name>
</gene>
<sequence>MNHNPETRQDDSERTVHLRASIYRYRLMKGHDRYFAAVVWSALGYQQAPPAGHGYPRHGG</sequence>
<dbReference type="EMBL" id="CP056041">
    <property type="protein sequence ID" value="QKZ19904.1"/>
    <property type="molecule type" value="Genomic_DNA"/>
</dbReference>
<evidence type="ECO:0000313" key="1">
    <source>
        <dbReference type="EMBL" id="QKZ19904.1"/>
    </source>
</evidence>
<dbReference type="AlphaFoldDB" id="A0A7H8T935"/>
<accession>A0A7H8T935</accession>
<keyword evidence="2" id="KW-1185">Reference proteome</keyword>
<organism evidence="1 2">
    <name type="scientific">Streptomyces chartreusis</name>
    <dbReference type="NCBI Taxonomy" id="1969"/>
    <lineage>
        <taxon>Bacteria</taxon>
        <taxon>Bacillati</taxon>
        <taxon>Actinomycetota</taxon>
        <taxon>Actinomycetes</taxon>
        <taxon>Kitasatosporales</taxon>
        <taxon>Streptomycetaceae</taxon>
        <taxon>Streptomyces</taxon>
    </lineage>
</organism>
<proteinExistence type="predicted"/>
<dbReference type="Proteomes" id="UP000509418">
    <property type="component" value="Chromosome"/>
</dbReference>
<name>A0A7H8T935_STRCX</name>
<reference evidence="1 2" key="1">
    <citation type="submission" date="2020-06" db="EMBL/GenBank/DDBJ databases">
        <title>Genome mining for natural products.</title>
        <authorList>
            <person name="Zhang B."/>
            <person name="Shi J."/>
            <person name="Ge H."/>
        </authorList>
    </citation>
    <scope>NUCLEOTIDE SEQUENCE [LARGE SCALE GENOMIC DNA]</scope>
    <source>
        <strain evidence="1 2">NA02069</strain>
    </source>
</reference>
<protein>
    <submittedName>
        <fullName evidence="1">Uncharacterized protein</fullName>
    </submittedName>
</protein>
<dbReference type="RefSeq" id="WP_125527613.1">
    <property type="nucleotide sequence ID" value="NZ_CBDRGH010000055.1"/>
</dbReference>